<feature type="transmembrane region" description="Helical" evidence="1">
    <location>
        <begin position="263"/>
        <end position="285"/>
    </location>
</feature>
<organism evidence="2 3">
    <name type="scientific">Prorocentrum cordatum</name>
    <dbReference type="NCBI Taxonomy" id="2364126"/>
    <lineage>
        <taxon>Eukaryota</taxon>
        <taxon>Sar</taxon>
        <taxon>Alveolata</taxon>
        <taxon>Dinophyceae</taxon>
        <taxon>Prorocentrales</taxon>
        <taxon>Prorocentraceae</taxon>
        <taxon>Prorocentrum</taxon>
    </lineage>
</organism>
<accession>A0ABN9VA47</accession>
<reference evidence="2" key="1">
    <citation type="submission" date="2023-10" db="EMBL/GenBank/DDBJ databases">
        <authorList>
            <person name="Chen Y."/>
            <person name="Shah S."/>
            <person name="Dougan E. K."/>
            <person name="Thang M."/>
            <person name="Chan C."/>
        </authorList>
    </citation>
    <scope>NUCLEOTIDE SEQUENCE [LARGE SCALE GENOMIC DNA]</scope>
</reference>
<feature type="transmembrane region" description="Helical" evidence="1">
    <location>
        <begin position="236"/>
        <end position="257"/>
    </location>
</feature>
<dbReference type="Proteomes" id="UP001189429">
    <property type="component" value="Unassembled WGS sequence"/>
</dbReference>
<comment type="caution">
    <text evidence="2">The sequence shown here is derived from an EMBL/GenBank/DDBJ whole genome shotgun (WGS) entry which is preliminary data.</text>
</comment>
<keyword evidence="1" id="KW-0472">Membrane</keyword>
<feature type="transmembrane region" description="Helical" evidence="1">
    <location>
        <begin position="179"/>
        <end position="200"/>
    </location>
</feature>
<evidence type="ECO:0000256" key="1">
    <source>
        <dbReference type="SAM" id="Phobius"/>
    </source>
</evidence>
<feature type="transmembrane region" description="Helical" evidence="1">
    <location>
        <begin position="78"/>
        <end position="97"/>
    </location>
</feature>
<proteinExistence type="predicted"/>
<keyword evidence="1" id="KW-1133">Transmembrane helix</keyword>
<evidence type="ECO:0000313" key="2">
    <source>
        <dbReference type="EMBL" id="CAK0869844.1"/>
    </source>
</evidence>
<sequence length="310" mass="31230">MAMTVGAALATPRALAIPRPAAAKWASGAGAPAAPCGLGAAARGRGRSRRCPAGALRRARGRAPGQLPSTPLHRALRVVAPAAAAAVAAVLACTSPLPRPWLRPSAAHTAEHWLVWLSASAALQCAAVSLAAAAATQGLHHRRRLVLFWAHGALAAASLGPLIYGAARGLPLADAGPRTVAMAAVLFTAWACANGSGAIFGPRGYPAPVKWYLTRHFGSPVRGKALLIKYHKTVGALAYALTTLAAVLLLLSGAGAAAPAGPRAAACCALALTLAAAAALGPSALRRRFGLPQVQLARGDSGVPRLEVVL</sequence>
<name>A0ABN9VA47_9DINO</name>
<evidence type="ECO:0008006" key="4">
    <source>
        <dbReference type="Google" id="ProtNLM"/>
    </source>
</evidence>
<keyword evidence="3" id="KW-1185">Reference proteome</keyword>
<feature type="transmembrane region" description="Helical" evidence="1">
    <location>
        <begin position="113"/>
        <end position="134"/>
    </location>
</feature>
<dbReference type="EMBL" id="CAUYUJ010016893">
    <property type="protein sequence ID" value="CAK0869844.1"/>
    <property type="molecule type" value="Genomic_DNA"/>
</dbReference>
<keyword evidence="1" id="KW-0812">Transmembrane</keyword>
<evidence type="ECO:0000313" key="3">
    <source>
        <dbReference type="Proteomes" id="UP001189429"/>
    </source>
</evidence>
<gene>
    <name evidence="2" type="ORF">PCOR1329_LOCUS56089</name>
</gene>
<feature type="transmembrane region" description="Helical" evidence="1">
    <location>
        <begin position="146"/>
        <end position="167"/>
    </location>
</feature>
<protein>
    <recommendedName>
        <fullName evidence="4">Cytochrome b561 domain-containing protein</fullName>
    </recommendedName>
</protein>